<keyword evidence="4" id="KW-1185">Reference proteome</keyword>
<proteinExistence type="predicted"/>
<comment type="caution">
    <text evidence="3">The sequence shown here is derived from an EMBL/GenBank/DDBJ whole genome shotgun (WGS) entry which is preliminary data.</text>
</comment>
<accession>A0A087BLC5</accession>
<comment type="cofactor">
    <cofactor evidence="1">
        <name>FMN</name>
        <dbReference type="ChEBI" id="CHEBI:58210"/>
    </cofactor>
</comment>
<dbReference type="Gene3D" id="2.30.110.10">
    <property type="entry name" value="Electron Transport, Fmn-binding Protein, Chain A"/>
    <property type="match status" value="1"/>
</dbReference>
<dbReference type="SUPFAM" id="SSF50475">
    <property type="entry name" value="FMN-binding split barrel"/>
    <property type="match status" value="1"/>
</dbReference>
<protein>
    <submittedName>
        <fullName evidence="3">Flavin reductase-like protein</fullName>
    </submittedName>
</protein>
<organism evidence="3 4">
    <name type="scientific">Bifidobacterium minimum</name>
    <dbReference type="NCBI Taxonomy" id="1693"/>
    <lineage>
        <taxon>Bacteria</taxon>
        <taxon>Bacillati</taxon>
        <taxon>Actinomycetota</taxon>
        <taxon>Actinomycetes</taxon>
        <taxon>Bifidobacteriales</taxon>
        <taxon>Bifidobacteriaceae</taxon>
        <taxon>Bifidobacterium</taxon>
    </lineage>
</organism>
<dbReference type="InterPro" id="IPR052174">
    <property type="entry name" value="Flavoredoxin"/>
</dbReference>
<evidence type="ECO:0000313" key="3">
    <source>
        <dbReference type="EMBL" id="KFI71825.1"/>
    </source>
</evidence>
<gene>
    <name evidence="3" type="ORF">BMIN_1491</name>
</gene>
<evidence type="ECO:0000256" key="2">
    <source>
        <dbReference type="ARBA" id="ARBA00022630"/>
    </source>
</evidence>
<evidence type="ECO:0000256" key="1">
    <source>
        <dbReference type="ARBA" id="ARBA00001917"/>
    </source>
</evidence>
<dbReference type="EMBL" id="JGZD01000012">
    <property type="protein sequence ID" value="KFI71825.1"/>
    <property type="molecule type" value="Genomic_DNA"/>
</dbReference>
<dbReference type="AlphaFoldDB" id="A0A087BLC5"/>
<dbReference type="PANTHER" id="PTHR43567">
    <property type="entry name" value="FLAVOREDOXIN-RELATED-RELATED"/>
    <property type="match status" value="1"/>
</dbReference>
<keyword evidence="2" id="KW-0285">Flavoprotein</keyword>
<name>A0A087BLC5_9BIFI</name>
<evidence type="ECO:0000313" key="4">
    <source>
        <dbReference type="Proteomes" id="UP000029014"/>
    </source>
</evidence>
<dbReference type="Proteomes" id="UP000029014">
    <property type="component" value="Unassembled WGS sequence"/>
</dbReference>
<dbReference type="PANTHER" id="PTHR43567:SF1">
    <property type="entry name" value="FLAVOREDOXIN"/>
    <property type="match status" value="1"/>
</dbReference>
<dbReference type="InterPro" id="IPR012349">
    <property type="entry name" value="Split_barrel_FMN-bd"/>
</dbReference>
<dbReference type="eggNOG" id="COG1853">
    <property type="taxonomic scope" value="Bacteria"/>
</dbReference>
<dbReference type="STRING" id="1693.BMIN_1491"/>
<reference evidence="3 4" key="1">
    <citation type="submission" date="2014-03" db="EMBL/GenBank/DDBJ databases">
        <title>Genomics of Bifidobacteria.</title>
        <authorList>
            <person name="Ventura M."/>
            <person name="Milani C."/>
            <person name="Lugli G.A."/>
        </authorList>
    </citation>
    <scope>NUCLEOTIDE SEQUENCE [LARGE SCALE GENOMIC DNA]</scope>
    <source>
        <strain evidence="3 4">LMG 11592</strain>
    </source>
</reference>
<sequence>MSLPDGCAKAFPIRFRCRARTVVIDIASLYGIVVTIHNTCKGQVSVRRIDARKLYYGFPVVVLSYQTSDGEWTMTPCSSSYTLGDTLCVGLDSSTTAAQCIVREGRCTLSVIRPDMIDIVRALGSAHGRSKVASSGVVISSLPDVWGAYPQGAQIVFVMEVESVQEAHGYAHFRFAIRARYADDALLEAGGVKPEEVSTLSYVGDSHRRLLTSSPASMVPDRP</sequence>